<dbReference type="KEGG" id="psl:Psta_1015"/>
<dbReference type="HOGENOM" id="CLU_1445066_0_0_0"/>
<dbReference type="AlphaFoldDB" id="D2R882"/>
<sequence length="191" mass="21671" precursor="true">MQPRAYSPAIDPLLAVEVAMPLKFGRADDSFRSALESLTLPAALGQRRLFDDDEAKCCLAALWLRFDFFEQSHSISQDIETPSGSYWHGILHRREGDFWNAKYWMRRVGRHPAGPQLLAAARKLASQSDDRELMKLYQSATTWDPALLVDFIEASVSKPTAQQTLALQLQDLEWWLLFDYAYGMATGRAST</sequence>
<reference evidence="1 2" key="1">
    <citation type="journal article" date="2009" name="Stand. Genomic Sci.">
        <title>Complete genome sequence of Pirellula staleyi type strain (ATCC 27377).</title>
        <authorList>
            <person name="Clum A."/>
            <person name="Tindall B.J."/>
            <person name="Sikorski J."/>
            <person name="Ivanova N."/>
            <person name="Mavrommatis K."/>
            <person name="Lucas S."/>
            <person name="Glavina del Rio T."/>
            <person name="Nolan M."/>
            <person name="Chen F."/>
            <person name="Tice H."/>
            <person name="Pitluck S."/>
            <person name="Cheng J.F."/>
            <person name="Chertkov O."/>
            <person name="Brettin T."/>
            <person name="Han C."/>
            <person name="Detter J.C."/>
            <person name="Kuske C."/>
            <person name="Bruce D."/>
            <person name="Goodwin L."/>
            <person name="Ovchinikova G."/>
            <person name="Pati A."/>
            <person name="Mikhailova N."/>
            <person name="Chen A."/>
            <person name="Palaniappan K."/>
            <person name="Land M."/>
            <person name="Hauser L."/>
            <person name="Chang Y.J."/>
            <person name="Jeffries C.D."/>
            <person name="Chain P."/>
            <person name="Rohde M."/>
            <person name="Goker M."/>
            <person name="Bristow J."/>
            <person name="Eisen J.A."/>
            <person name="Markowitz V."/>
            <person name="Hugenholtz P."/>
            <person name="Kyrpides N.C."/>
            <person name="Klenk H.P."/>
            <person name="Lapidus A."/>
        </authorList>
    </citation>
    <scope>NUCLEOTIDE SEQUENCE [LARGE SCALE GENOMIC DNA]</scope>
    <source>
        <strain evidence="2">ATCC 27377 / DSM 6068 / ICPB 4128</strain>
    </source>
</reference>
<accession>D2R882</accession>
<gene>
    <name evidence="1" type="ordered locus">Psta_1015</name>
</gene>
<evidence type="ECO:0000313" key="2">
    <source>
        <dbReference type="Proteomes" id="UP000001887"/>
    </source>
</evidence>
<dbReference type="EMBL" id="CP001848">
    <property type="protein sequence ID" value="ADB15699.1"/>
    <property type="molecule type" value="Genomic_DNA"/>
</dbReference>
<dbReference type="Proteomes" id="UP000001887">
    <property type="component" value="Chromosome"/>
</dbReference>
<dbReference type="OrthoDB" id="370799at2"/>
<proteinExistence type="predicted"/>
<keyword evidence="2" id="KW-1185">Reference proteome</keyword>
<name>D2R882_PIRSD</name>
<dbReference type="STRING" id="530564.Psta_1015"/>
<protein>
    <submittedName>
        <fullName evidence="1">Uncharacterized protein</fullName>
    </submittedName>
</protein>
<organism evidence="1 2">
    <name type="scientific">Pirellula staleyi (strain ATCC 27377 / DSM 6068 / ICPB 4128)</name>
    <name type="common">Pirella staleyi</name>
    <dbReference type="NCBI Taxonomy" id="530564"/>
    <lineage>
        <taxon>Bacteria</taxon>
        <taxon>Pseudomonadati</taxon>
        <taxon>Planctomycetota</taxon>
        <taxon>Planctomycetia</taxon>
        <taxon>Pirellulales</taxon>
        <taxon>Pirellulaceae</taxon>
        <taxon>Pirellula</taxon>
    </lineage>
</organism>
<evidence type="ECO:0000313" key="1">
    <source>
        <dbReference type="EMBL" id="ADB15699.1"/>
    </source>
</evidence>
<dbReference type="eggNOG" id="COG0128">
    <property type="taxonomic scope" value="Bacteria"/>
</dbReference>